<comment type="caution">
    <text evidence="2">The sequence shown here is derived from an EMBL/GenBank/DDBJ whole genome shotgun (WGS) entry which is preliminary data.</text>
</comment>
<dbReference type="Proteomes" id="UP000352698">
    <property type="component" value="Unassembled WGS sequence"/>
</dbReference>
<protein>
    <submittedName>
        <fullName evidence="2">Uncharacterized protein</fullName>
    </submittedName>
</protein>
<sequence>MKVFKFLVKMFLAVVIPAYATYGLLSDRNKSDSKKSKRT</sequence>
<reference evidence="3 5" key="2">
    <citation type="submission" date="2019-05" db="EMBL/GenBank/DDBJ databases">
        <authorList>
            <consortium name="Pathogen Informatics"/>
        </authorList>
    </citation>
    <scope>NUCLEOTIDE SEQUENCE [LARGE SCALE GENOMIC DNA]</scope>
    <source>
        <strain evidence="3 5">NCTC12204</strain>
    </source>
</reference>
<gene>
    <name evidence="2" type="ORF">EB03_00363</name>
    <name evidence="3" type="ORF">NCTC12204_01015</name>
</gene>
<keyword evidence="1" id="KW-0472">Membrane</keyword>
<accession>A0A366UID3</accession>
<evidence type="ECO:0000313" key="5">
    <source>
        <dbReference type="Proteomes" id="UP000352698"/>
    </source>
</evidence>
<organism evidence="2 4">
    <name type="scientific">Enterococcus hirae</name>
    <dbReference type="NCBI Taxonomy" id="1354"/>
    <lineage>
        <taxon>Bacteria</taxon>
        <taxon>Bacillati</taxon>
        <taxon>Bacillota</taxon>
        <taxon>Bacilli</taxon>
        <taxon>Lactobacillales</taxon>
        <taxon>Enterococcaceae</taxon>
        <taxon>Enterococcus</taxon>
    </lineage>
</organism>
<evidence type="ECO:0000313" key="3">
    <source>
        <dbReference type="EMBL" id="VTQ62446.1"/>
    </source>
</evidence>
<dbReference type="EMBL" id="LESJ01000002">
    <property type="protein sequence ID" value="RBT70497.1"/>
    <property type="molecule type" value="Genomic_DNA"/>
</dbReference>
<evidence type="ECO:0000313" key="4">
    <source>
        <dbReference type="Proteomes" id="UP000253498"/>
    </source>
</evidence>
<proteinExistence type="predicted"/>
<dbReference type="EMBL" id="CABEEP010000001">
    <property type="protein sequence ID" value="VTQ62446.1"/>
    <property type="molecule type" value="Genomic_DNA"/>
</dbReference>
<feature type="transmembrane region" description="Helical" evidence="1">
    <location>
        <begin position="6"/>
        <end position="25"/>
    </location>
</feature>
<name>A0A366UID3_ENTHR</name>
<evidence type="ECO:0000313" key="2">
    <source>
        <dbReference type="EMBL" id="RBT70497.1"/>
    </source>
</evidence>
<keyword evidence="1" id="KW-1133">Transmembrane helix</keyword>
<dbReference type="AlphaFoldDB" id="A0A366UID3"/>
<evidence type="ECO:0000256" key="1">
    <source>
        <dbReference type="SAM" id="Phobius"/>
    </source>
</evidence>
<keyword evidence="1" id="KW-0812">Transmembrane</keyword>
<reference evidence="2 4" key="1">
    <citation type="submission" date="2015-06" db="EMBL/GenBank/DDBJ databases">
        <title>The Genome Sequence of Enterococcus hirae 88EA1.</title>
        <authorList>
            <consortium name="The Broad Institute Genomics Platform"/>
            <consortium name="The Broad Institute Genome Sequencing Center for Infectious Disease"/>
            <person name="Earl A.M."/>
            <person name="Van Tyne D."/>
            <person name="Lebreton F."/>
            <person name="Saavedra J.T."/>
            <person name="Gilmore M.S."/>
            <person name="Manson McGuire A."/>
            <person name="Clock S."/>
            <person name="Crupain M."/>
            <person name="Rangan U."/>
            <person name="Young S."/>
            <person name="Abouelleil A."/>
            <person name="Cao P."/>
            <person name="Chapman S.B."/>
            <person name="Griggs A."/>
            <person name="Priest M."/>
            <person name="Shea T."/>
            <person name="Wortman J."/>
            <person name="Nusbaum C."/>
            <person name="Birren B."/>
        </authorList>
    </citation>
    <scope>NUCLEOTIDE SEQUENCE [LARGE SCALE GENOMIC DNA]</scope>
    <source>
        <strain evidence="2 4">88EA1</strain>
    </source>
</reference>
<dbReference type="Proteomes" id="UP000253498">
    <property type="component" value="Unassembled WGS sequence"/>
</dbReference>